<evidence type="ECO:0000256" key="3">
    <source>
        <dbReference type="HAMAP-Rule" id="MF_03054"/>
    </source>
</evidence>
<name>A0ABD3GP52_9MARC</name>
<dbReference type="Gene3D" id="3.40.50.620">
    <property type="entry name" value="HUPs"/>
    <property type="match status" value="1"/>
</dbReference>
<dbReference type="AlphaFoldDB" id="A0ABD3GP52"/>
<keyword evidence="2 3" id="KW-0819">tRNA processing</keyword>
<dbReference type="Pfam" id="PF10288">
    <property type="entry name" value="CTU2"/>
    <property type="match status" value="1"/>
</dbReference>
<comment type="pathway">
    <text evidence="3">tRNA modification; 5-methoxycarbonylmethyl-2-thiouridine-tRNA biosynthesis.</text>
</comment>
<dbReference type="GO" id="GO:0016779">
    <property type="term" value="F:nucleotidyltransferase activity"/>
    <property type="evidence" value="ECO:0007669"/>
    <property type="project" value="UniProtKB-UniRule"/>
</dbReference>
<comment type="subcellular location">
    <subcellularLocation>
        <location evidence="3">Cytoplasm</location>
    </subcellularLocation>
</comment>
<dbReference type="Proteomes" id="UP001633002">
    <property type="component" value="Unassembled WGS sequence"/>
</dbReference>
<evidence type="ECO:0000313" key="4">
    <source>
        <dbReference type="EMBL" id="KAL3679509.1"/>
    </source>
</evidence>
<dbReference type="PANTHER" id="PTHR20882:SF14">
    <property type="entry name" value="CYTOPLASMIC TRNA 2-THIOLATION PROTEIN 2"/>
    <property type="match status" value="1"/>
</dbReference>
<sequence length="464" mass="50617">MACISCESDGGGCGSGCSCTSSLPQKATSVASRLCIKCKDGIPAVTVGNQTEPMCATCLYGSLLSKFKTAVNNHGLITPSDNVLVAVSGGPASRFAVEVLKEIRSKAQSDADAAKDGTIKVFGLGVVHVNEATVLNLSESEAEEAVNSIKEMYKGIALHIVELDCVYGTEKLPADEDGDRESPKLKLAKLFESVKDMTGKEDLLELLRMQAIQTVAQSKSYTKVVLALTATRIAARVIAATTKGQGYSLPAFIQYTDGRWPVPVVLPLRDCVARELALHCHLAKLSTTFVRGLTTMADPRSSLNNLAHHFITLLQEENPSREHTIVRTAAKLTAFSFNAEVVPPSRRRRNPRNQEKAREGAEQVPEFLCAICRAPLKRSDIPSQWTETTNQNATNSSDECVEMKSTCCPSCLFQIFPEEGVQAEEKYLLFPDSTRKTASSTFSQRQKWMRSQIEDYLLPEETGN</sequence>
<comment type="caution">
    <text evidence="4">The sequence shown here is derived from an EMBL/GenBank/DDBJ whole genome shotgun (WGS) entry which is preliminary data.</text>
</comment>
<dbReference type="GO" id="GO:0032447">
    <property type="term" value="P:protein urmylation"/>
    <property type="evidence" value="ECO:0007669"/>
    <property type="project" value="UniProtKB-UniRule"/>
</dbReference>
<reference evidence="4 5" key="1">
    <citation type="submission" date="2024-09" db="EMBL/GenBank/DDBJ databases">
        <title>Chromosome-scale assembly of Riccia sorocarpa.</title>
        <authorList>
            <person name="Paukszto L."/>
        </authorList>
    </citation>
    <scope>NUCLEOTIDE SEQUENCE [LARGE SCALE GENOMIC DNA]</scope>
    <source>
        <strain evidence="4">LP-2024</strain>
        <tissue evidence="4">Aerial parts of the thallus</tissue>
    </source>
</reference>
<dbReference type="HAMAP" id="MF_03054">
    <property type="entry name" value="CTU2"/>
    <property type="match status" value="1"/>
</dbReference>
<keyword evidence="5" id="KW-1185">Reference proteome</keyword>
<accession>A0ABD3GP52</accession>
<protein>
    <recommendedName>
        <fullName evidence="3">Cytoplasmic tRNA 2-thiolation protein 2</fullName>
    </recommendedName>
</protein>
<dbReference type="GO" id="GO:0005737">
    <property type="term" value="C:cytoplasm"/>
    <property type="evidence" value="ECO:0007669"/>
    <property type="project" value="UniProtKB-SubCell"/>
</dbReference>
<comment type="similarity">
    <text evidence="3">Belongs to the CTU2/NCS2 family.</text>
</comment>
<comment type="function">
    <text evidence="3">Plays a central role in 2-thiolation of mcm(5)S(2)U at tRNA wobble positions of tRNA(Lys), tRNA(Glu) and tRNA(Gln). May act by forming a heterodimer with NCS6/CTU1 that ligates sulfur from thiocarboxylated URM1 onto the uridine of tRNAs at wobble position.</text>
</comment>
<organism evidence="4 5">
    <name type="scientific">Riccia sorocarpa</name>
    <dbReference type="NCBI Taxonomy" id="122646"/>
    <lineage>
        <taxon>Eukaryota</taxon>
        <taxon>Viridiplantae</taxon>
        <taxon>Streptophyta</taxon>
        <taxon>Embryophyta</taxon>
        <taxon>Marchantiophyta</taxon>
        <taxon>Marchantiopsida</taxon>
        <taxon>Marchantiidae</taxon>
        <taxon>Marchantiales</taxon>
        <taxon>Ricciaceae</taxon>
        <taxon>Riccia</taxon>
    </lineage>
</organism>
<dbReference type="GO" id="GO:0002098">
    <property type="term" value="P:tRNA wobble uridine modification"/>
    <property type="evidence" value="ECO:0007669"/>
    <property type="project" value="UniProtKB-UniRule"/>
</dbReference>
<dbReference type="InterPro" id="IPR014729">
    <property type="entry name" value="Rossmann-like_a/b/a_fold"/>
</dbReference>
<dbReference type="SUPFAM" id="SSF52402">
    <property type="entry name" value="Adenine nucleotide alpha hydrolases-like"/>
    <property type="match status" value="1"/>
</dbReference>
<evidence type="ECO:0000313" key="5">
    <source>
        <dbReference type="Proteomes" id="UP001633002"/>
    </source>
</evidence>
<proteinExistence type="inferred from homology"/>
<dbReference type="InterPro" id="IPR019407">
    <property type="entry name" value="CTU2"/>
</dbReference>
<evidence type="ECO:0000256" key="1">
    <source>
        <dbReference type="ARBA" id="ARBA00022490"/>
    </source>
</evidence>
<gene>
    <name evidence="4" type="ORF">R1sor_022465</name>
</gene>
<evidence type="ECO:0000256" key="2">
    <source>
        <dbReference type="ARBA" id="ARBA00022694"/>
    </source>
</evidence>
<keyword evidence="1 3" id="KW-0963">Cytoplasm</keyword>
<dbReference type="GO" id="GO:0034227">
    <property type="term" value="P:tRNA thio-modification"/>
    <property type="evidence" value="ECO:0007669"/>
    <property type="project" value="UniProtKB-UniRule"/>
</dbReference>
<dbReference type="EMBL" id="JBJQOH010000007">
    <property type="protein sequence ID" value="KAL3679509.1"/>
    <property type="molecule type" value="Genomic_DNA"/>
</dbReference>
<dbReference type="PANTHER" id="PTHR20882">
    <property type="entry name" value="CYTOPLASMIC TRNA 2-THIOLATION PROTEIN 2"/>
    <property type="match status" value="1"/>
</dbReference>